<comment type="caution">
    <text evidence="1">The sequence shown here is derived from an EMBL/GenBank/DDBJ whole genome shotgun (WGS) entry which is preliminary data.</text>
</comment>
<dbReference type="AlphaFoldDB" id="A0A4R5LQ89"/>
<accession>A0A4R5LQ89</accession>
<dbReference type="OrthoDB" id="8692at2"/>
<proteinExistence type="predicted"/>
<protein>
    <submittedName>
        <fullName evidence="1">Uncharacterized protein</fullName>
    </submittedName>
</protein>
<dbReference type="RefSeq" id="WP_133213780.1">
    <property type="nucleotide sequence ID" value="NZ_SMSE01000003.1"/>
</dbReference>
<dbReference type="EMBL" id="SMSE01000003">
    <property type="protein sequence ID" value="TDG12722.1"/>
    <property type="molecule type" value="Genomic_DNA"/>
</dbReference>
<sequence>MANLSLQEYFPEWTSLPRHAFNPSPVSRFFKLRVTTAVSDVGLSNHWSKRFEHRSKTVVAISDEEMLAWINDDNYTDLAPRLAALGFEGWIPDPANLQGHMAFAAGPCLLQLWIH</sequence>
<reference evidence="1 2" key="1">
    <citation type="submission" date="2019-03" db="EMBL/GenBank/DDBJ databases">
        <title>Seongchinamella monodicae gen. nov., sp. nov., a novel member of the Gammaproteobacteria isolated from a tidal mudflat of beach.</title>
        <authorList>
            <person name="Yang H.G."/>
            <person name="Kang J.W."/>
            <person name="Lee S.D."/>
        </authorList>
    </citation>
    <scope>NUCLEOTIDE SEQUENCE [LARGE SCALE GENOMIC DNA]</scope>
    <source>
        <strain evidence="1 2">GH4-78</strain>
    </source>
</reference>
<gene>
    <name evidence="1" type="ORF">E2F43_14190</name>
</gene>
<evidence type="ECO:0000313" key="1">
    <source>
        <dbReference type="EMBL" id="TDG12722.1"/>
    </source>
</evidence>
<organism evidence="1 2">
    <name type="scientific">Seongchinamella unica</name>
    <dbReference type="NCBI Taxonomy" id="2547392"/>
    <lineage>
        <taxon>Bacteria</taxon>
        <taxon>Pseudomonadati</taxon>
        <taxon>Pseudomonadota</taxon>
        <taxon>Gammaproteobacteria</taxon>
        <taxon>Cellvibrionales</taxon>
        <taxon>Halieaceae</taxon>
        <taxon>Seongchinamella</taxon>
    </lineage>
</organism>
<evidence type="ECO:0000313" key="2">
    <source>
        <dbReference type="Proteomes" id="UP000295554"/>
    </source>
</evidence>
<keyword evidence="2" id="KW-1185">Reference proteome</keyword>
<dbReference type="Proteomes" id="UP000295554">
    <property type="component" value="Unassembled WGS sequence"/>
</dbReference>
<name>A0A4R5LQ89_9GAMM</name>